<keyword evidence="3" id="KW-1185">Reference proteome</keyword>
<feature type="compositionally biased region" description="Basic and acidic residues" evidence="1">
    <location>
        <begin position="9"/>
        <end position="24"/>
    </location>
</feature>
<name>A0A518I7L9_9PLAN</name>
<gene>
    <name evidence="2" type="ORF">Enr17x_11120</name>
</gene>
<dbReference type="KEGG" id="gfm:Enr17x_11120"/>
<sequence>MLYQTALSKSEKRTRMPEIKRAHARSKFHETTETMFLLTSAFQKLAFCGGRSIRCREAVVSSKGGEPIDPQSGERGISVSDEPEQAGFIIVITISGDSGDGSGWWFWQSGPEQGLF</sequence>
<evidence type="ECO:0000313" key="2">
    <source>
        <dbReference type="EMBL" id="QDV49096.1"/>
    </source>
</evidence>
<proteinExistence type="predicted"/>
<evidence type="ECO:0000256" key="1">
    <source>
        <dbReference type="SAM" id="MobiDB-lite"/>
    </source>
</evidence>
<dbReference type="AlphaFoldDB" id="A0A518I7L9"/>
<feature type="region of interest" description="Disordered" evidence="1">
    <location>
        <begin position="60"/>
        <end position="79"/>
    </location>
</feature>
<dbReference type="EMBL" id="CP037452">
    <property type="protein sequence ID" value="QDV49096.1"/>
    <property type="molecule type" value="Genomic_DNA"/>
</dbReference>
<accession>A0A518I7L9</accession>
<reference evidence="2 3" key="1">
    <citation type="submission" date="2019-03" db="EMBL/GenBank/DDBJ databases">
        <title>Deep-cultivation of Planctomycetes and their phenomic and genomic characterization uncovers novel biology.</title>
        <authorList>
            <person name="Wiegand S."/>
            <person name="Jogler M."/>
            <person name="Boedeker C."/>
            <person name="Pinto D."/>
            <person name="Vollmers J."/>
            <person name="Rivas-Marin E."/>
            <person name="Kohn T."/>
            <person name="Peeters S.H."/>
            <person name="Heuer A."/>
            <person name="Rast P."/>
            <person name="Oberbeckmann S."/>
            <person name="Bunk B."/>
            <person name="Jeske O."/>
            <person name="Meyerdierks A."/>
            <person name="Storesund J.E."/>
            <person name="Kallscheuer N."/>
            <person name="Luecker S."/>
            <person name="Lage O.M."/>
            <person name="Pohl T."/>
            <person name="Merkel B.J."/>
            <person name="Hornburger P."/>
            <person name="Mueller R.-W."/>
            <person name="Bruemmer F."/>
            <person name="Labrenz M."/>
            <person name="Spormann A.M."/>
            <person name="Op den Camp H."/>
            <person name="Overmann J."/>
            <person name="Amann R."/>
            <person name="Jetten M.S.M."/>
            <person name="Mascher T."/>
            <person name="Medema M.H."/>
            <person name="Devos D.P."/>
            <person name="Kaster A.-K."/>
            <person name="Ovreas L."/>
            <person name="Rohde M."/>
            <person name="Galperin M.Y."/>
            <person name="Jogler C."/>
        </authorList>
    </citation>
    <scope>NUCLEOTIDE SEQUENCE [LARGE SCALE GENOMIC DNA]</scope>
    <source>
        <strain evidence="2 3">Enr17</strain>
    </source>
</reference>
<organism evidence="2 3">
    <name type="scientific">Gimesia fumaroli</name>
    <dbReference type="NCBI Taxonomy" id="2527976"/>
    <lineage>
        <taxon>Bacteria</taxon>
        <taxon>Pseudomonadati</taxon>
        <taxon>Planctomycetota</taxon>
        <taxon>Planctomycetia</taxon>
        <taxon>Planctomycetales</taxon>
        <taxon>Planctomycetaceae</taxon>
        <taxon>Gimesia</taxon>
    </lineage>
</organism>
<dbReference type="Proteomes" id="UP000318313">
    <property type="component" value="Chromosome"/>
</dbReference>
<evidence type="ECO:0000313" key="3">
    <source>
        <dbReference type="Proteomes" id="UP000318313"/>
    </source>
</evidence>
<protein>
    <submittedName>
        <fullName evidence="2">Uncharacterized protein</fullName>
    </submittedName>
</protein>
<feature type="region of interest" description="Disordered" evidence="1">
    <location>
        <begin position="1"/>
        <end position="24"/>
    </location>
</feature>